<dbReference type="InterPro" id="IPR011990">
    <property type="entry name" value="TPR-like_helical_dom_sf"/>
</dbReference>
<dbReference type="EMBL" id="JPKZ01001436">
    <property type="protein sequence ID" value="KHN81959.1"/>
    <property type="molecule type" value="Genomic_DNA"/>
</dbReference>
<dbReference type="GO" id="GO:0008017">
    <property type="term" value="F:microtubule binding"/>
    <property type="evidence" value="ECO:0007669"/>
    <property type="project" value="TreeGrafter"/>
</dbReference>
<feature type="transmembrane region" description="Helical" evidence="1">
    <location>
        <begin position="12"/>
        <end position="34"/>
    </location>
</feature>
<accession>A0A0B2VKQ2</accession>
<dbReference type="InterPro" id="IPR049039">
    <property type="entry name" value="RMD1-3_a_helical_rpt"/>
</dbReference>
<dbReference type="AlphaFoldDB" id="A0A0B2VKQ2"/>
<keyword evidence="1" id="KW-0472">Membrane</keyword>
<reference evidence="2 3" key="1">
    <citation type="submission" date="2014-11" db="EMBL/GenBank/DDBJ databases">
        <title>Genetic blueprint of the zoonotic pathogen Toxocara canis.</title>
        <authorList>
            <person name="Zhu X.-Q."/>
            <person name="Korhonen P.K."/>
            <person name="Cai H."/>
            <person name="Young N.D."/>
            <person name="Nejsum P."/>
            <person name="von Samson-Himmelstjerna G."/>
            <person name="Boag P.R."/>
            <person name="Tan P."/>
            <person name="Li Q."/>
            <person name="Min J."/>
            <person name="Yang Y."/>
            <person name="Wang X."/>
            <person name="Fang X."/>
            <person name="Hall R.S."/>
            <person name="Hofmann A."/>
            <person name="Sternberg P.W."/>
            <person name="Jex A.R."/>
            <person name="Gasser R.B."/>
        </authorList>
    </citation>
    <scope>NUCLEOTIDE SEQUENCE [LARGE SCALE GENOMIC DNA]</scope>
    <source>
        <strain evidence="2">PN_DK_2014</strain>
    </source>
</reference>
<dbReference type="GO" id="GO:0097431">
    <property type="term" value="C:mitotic spindle pole"/>
    <property type="evidence" value="ECO:0007669"/>
    <property type="project" value="TreeGrafter"/>
</dbReference>
<sequence>MTLGTFLNGNKISLAAAAIGGAAFATGVVLYASVEINRQLDRLYFDEQLNGIRGELANLRSEISMLRTTVKLNNDENESVVQNCSFDALRAAAANVEGLLHVPSVQSVSSISSNGDFLDALDIFEDDIRVCTEQELAESFSKIDGTFDKPNEQRAAYDELKKLYGSNDSLKMNPELLWRLARSCHAVSNTYDDKNPKKKAVLFEGRDYAAQAYGLDENNFNALKWHAVLIGSVANLSRTQEKIEQGYIFKEYLDKAIAMQPTEYTLLHMRGRFAFSVANLSWLERKVASTLFAAPPQATLDEALEDFLAVEEIKPGCWIENLFYLVQVLLAKKDKAGAVKYMKIALEITPNDDADRQMLEYLDKAIAMQPTEYTLLHMRGRFAFSVANLSWLERKVASTLFAAPPQATLDEALEDFLAVEEIKPGCWIENLFYLVQVLLAKKDKAGAADLIKFTDDFDICKACDPEFIATLIAKRPNGRHDAQTSKRDYIKILNSVGINESSICRVLTDTGANIVCDFENECEMLHSETGNAGYEEVTAVSISNDEDNNASTCSDGDLFVSGEDEIDDFEEVDRKTGLDNAISEKIELHSSHAAASAGRRSEGVRMLCVGRCTDKGGSTVQENTTSG</sequence>
<evidence type="ECO:0000313" key="2">
    <source>
        <dbReference type="EMBL" id="KHN81959.1"/>
    </source>
</evidence>
<name>A0A0B2VKQ2_TOXCA</name>
<dbReference type="Proteomes" id="UP000031036">
    <property type="component" value="Unassembled WGS sequence"/>
</dbReference>
<dbReference type="STRING" id="6265.A0A0B2VKQ2"/>
<comment type="caution">
    <text evidence="2">The sequence shown here is derived from an EMBL/GenBank/DDBJ whole genome shotgun (WGS) entry which is preliminary data.</text>
</comment>
<organism evidence="2 3">
    <name type="scientific">Toxocara canis</name>
    <name type="common">Canine roundworm</name>
    <dbReference type="NCBI Taxonomy" id="6265"/>
    <lineage>
        <taxon>Eukaryota</taxon>
        <taxon>Metazoa</taxon>
        <taxon>Ecdysozoa</taxon>
        <taxon>Nematoda</taxon>
        <taxon>Chromadorea</taxon>
        <taxon>Rhabditida</taxon>
        <taxon>Spirurina</taxon>
        <taxon>Ascaridomorpha</taxon>
        <taxon>Ascaridoidea</taxon>
        <taxon>Toxocaridae</taxon>
        <taxon>Toxocara</taxon>
    </lineage>
</organism>
<dbReference type="GO" id="GO:0005739">
    <property type="term" value="C:mitochondrion"/>
    <property type="evidence" value="ECO:0007669"/>
    <property type="project" value="TreeGrafter"/>
</dbReference>
<dbReference type="PANTHER" id="PTHR16056">
    <property type="entry name" value="REGULATOR OF MICROTUBULE DYNAMICS PROTEIN"/>
    <property type="match status" value="1"/>
</dbReference>
<dbReference type="PANTHER" id="PTHR16056:SF20">
    <property type="entry name" value="C2H2-TYPE DOMAIN-CONTAINING PROTEIN-RELATED"/>
    <property type="match status" value="1"/>
</dbReference>
<evidence type="ECO:0000256" key="1">
    <source>
        <dbReference type="SAM" id="Phobius"/>
    </source>
</evidence>
<protein>
    <submittedName>
        <fullName evidence="2">Regulator of microtubule dynamics protein 1</fullName>
    </submittedName>
</protein>
<dbReference type="Pfam" id="PF21033">
    <property type="entry name" value="RMD1-3"/>
    <property type="match status" value="2"/>
</dbReference>
<dbReference type="GO" id="GO:0005876">
    <property type="term" value="C:spindle microtubule"/>
    <property type="evidence" value="ECO:0007669"/>
    <property type="project" value="TreeGrafter"/>
</dbReference>
<keyword evidence="1" id="KW-0812">Transmembrane</keyword>
<dbReference type="Gene3D" id="1.25.40.10">
    <property type="entry name" value="Tetratricopeptide repeat domain"/>
    <property type="match status" value="1"/>
</dbReference>
<evidence type="ECO:0000313" key="3">
    <source>
        <dbReference type="Proteomes" id="UP000031036"/>
    </source>
</evidence>
<gene>
    <name evidence="2" type="primary">rmd-1</name>
    <name evidence="2" type="ORF">Tcan_17489</name>
</gene>
<keyword evidence="1" id="KW-1133">Transmembrane helix</keyword>
<proteinExistence type="predicted"/>
<dbReference type="OrthoDB" id="512473at2759"/>
<dbReference type="SUPFAM" id="SSF48452">
    <property type="entry name" value="TPR-like"/>
    <property type="match status" value="1"/>
</dbReference>
<keyword evidence="3" id="KW-1185">Reference proteome</keyword>